<keyword evidence="3" id="KW-1185">Reference proteome</keyword>
<dbReference type="AlphaFoldDB" id="A0A949N7V2"/>
<comment type="caution">
    <text evidence="2">The sequence shown here is derived from an EMBL/GenBank/DDBJ whole genome shotgun (WGS) entry which is preliminary data.</text>
</comment>
<sequence length="65" mass="7051">MVAEAAGALTPRPGTRASPYGAPRPVPAHRWADRPALPSPRRTRRRPARTSRSPARTRDSRDGPG</sequence>
<dbReference type="Proteomes" id="UP000694501">
    <property type="component" value="Unassembled WGS sequence"/>
</dbReference>
<organism evidence="2 3">
    <name type="scientific">Streptomyces tardus</name>
    <dbReference type="NCBI Taxonomy" id="2780544"/>
    <lineage>
        <taxon>Bacteria</taxon>
        <taxon>Bacillati</taxon>
        <taxon>Actinomycetota</taxon>
        <taxon>Actinomycetes</taxon>
        <taxon>Kitasatosporales</taxon>
        <taxon>Streptomycetaceae</taxon>
        <taxon>Streptomyces</taxon>
    </lineage>
</organism>
<accession>A0A949N7V2</accession>
<evidence type="ECO:0000313" key="3">
    <source>
        <dbReference type="Proteomes" id="UP000694501"/>
    </source>
</evidence>
<gene>
    <name evidence="2" type="ORF">JGS22_006720</name>
</gene>
<dbReference type="EMBL" id="JAELVF020000001">
    <property type="protein sequence ID" value="MBU7597333.1"/>
    <property type="molecule type" value="Genomic_DNA"/>
</dbReference>
<proteinExistence type="predicted"/>
<feature type="non-terminal residue" evidence="2">
    <location>
        <position position="65"/>
    </location>
</feature>
<evidence type="ECO:0000256" key="1">
    <source>
        <dbReference type="SAM" id="MobiDB-lite"/>
    </source>
</evidence>
<feature type="region of interest" description="Disordered" evidence="1">
    <location>
        <begin position="1"/>
        <end position="65"/>
    </location>
</feature>
<evidence type="ECO:0000313" key="2">
    <source>
        <dbReference type="EMBL" id="MBU7597333.1"/>
    </source>
</evidence>
<protein>
    <submittedName>
        <fullName evidence="2">Uncharacterized protein</fullName>
    </submittedName>
</protein>
<feature type="compositionally biased region" description="Basic and acidic residues" evidence="1">
    <location>
        <begin position="56"/>
        <end position="65"/>
    </location>
</feature>
<reference evidence="2" key="1">
    <citation type="submission" date="2021-06" db="EMBL/GenBank/DDBJ databases">
        <title>Sequencing of actinobacteria type strains.</title>
        <authorList>
            <person name="Nguyen G.-S."/>
            <person name="Wentzel A."/>
        </authorList>
    </citation>
    <scope>NUCLEOTIDE SEQUENCE</scope>
    <source>
        <strain evidence="2">P38-E01</strain>
    </source>
</reference>
<name>A0A949N7V2_9ACTN</name>